<dbReference type="AlphaFoldDB" id="A0A6J6HZ33"/>
<proteinExistence type="predicted"/>
<sequence length="201" mass="21685">MHDGGVESEFTCFMQEHTVENLACSGAEAKAHIGQTKCCVGARNFGLDALDCFKRCDAVFTQIFVTGSDGECECVKDEIAVREAVALCRNLCEAMCHFHLPFNITGLAALINQKTNDCSSVIASQGEDAIKTASWLFAIFQVGRVQDAATTGVSKTSLHHLWFGGVKNKWHACLACELGSDDVHVDSAIATHIVNTDVENV</sequence>
<name>A0A6J6HZ33_9ZZZZ</name>
<accession>A0A6J6HZ33</accession>
<evidence type="ECO:0000313" key="1">
    <source>
        <dbReference type="EMBL" id="CAB4617737.1"/>
    </source>
</evidence>
<organism evidence="1">
    <name type="scientific">freshwater metagenome</name>
    <dbReference type="NCBI Taxonomy" id="449393"/>
    <lineage>
        <taxon>unclassified sequences</taxon>
        <taxon>metagenomes</taxon>
        <taxon>ecological metagenomes</taxon>
    </lineage>
</organism>
<dbReference type="EMBL" id="CAEZUX010000091">
    <property type="protein sequence ID" value="CAB4617737.1"/>
    <property type="molecule type" value="Genomic_DNA"/>
</dbReference>
<gene>
    <name evidence="1" type="ORF">UFOPK1874_00824</name>
</gene>
<protein>
    <submittedName>
        <fullName evidence="1">Unannotated protein</fullName>
    </submittedName>
</protein>
<reference evidence="1" key="1">
    <citation type="submission" date="2020-05" db="EMBL/GenBank/DDBJ databases">
        <authorList>
            <person name="Chiriac C."/>
            <person name="Salcher M."/>
            <person name="Ghai R."/>
            <person name="Kavagutti S V."/>
        </authorList>
    </citation>
    <scope>NUCLEOTIDE SEQUENCE</scope>
</reference>